<keyword evidence="2" id="KW-0812">Transmembrane</keyword>
<gene>
    <name evidence="3" type="ORF">OC701_01255</name>
</gene>
<organism evidence="3 4">
    <name type="scientific">Candidatus Phytoplasma bonamiae</name>
    <dbReference type="NCBI Taxonomy" id="2982626"/>
    <lineage>
        <taxon>Bacteria</taxon>
        <taxon>Bacillati</taxon>
        <taxon>Mycoplasmatota</taxon>
        <taxon>Mollicutes</taxon>
        <taxon>Acholeplasmatales</taxon>
        <taxon>Acholeplasmataceae</taxon>
        <taxon>Candidatus Phytoplasma</taxon>
        <taxon>16SrII (Peanut WB group)</taxon>
    </lineage>
</organism>
<feature type="compositionally biased region" description="Basic and acidic residues" evidence="1">
    <location>
        <begin position="289"/>
        <end position="311"/>
    </location>
</feature>
<reference evidence="3 4" key="1">
    <citation type="journal article" date="2023" name="Int. J. Syst. Evol. Microbiol.">
        <title>The observation of taxonomic boundaries for the 16SrII and 16SrXXV phytoplasmas using genome-based delimitation.</title>
        <authorList>
            <person name="Rodrigues Jardim B."/>
            <person name="Tran-Nguyen L.T.T."/>
            <person name="Gambley C."/>
            <person name="Al-Sadi A.M."/>
            <person name="Al-Subhi A.M."/>
            <person name="Foissac X."/>
            <person name="Salar P."/>
            <person name="Cai H."/>
            <person name="Yang J.Y."/>
            <person name="Davis R."/>
            <person name="Jones L."/>
            <person name="Rodoni B."/>
            <person name="Constable F.E."/>
        </authorList>
    </citation>
    <scope>NUCLEOTIDE SEQUENCE [LARGE SCALE GENOMIC DNA]</scope>
    <source>
        <strain evidence="3">BAWM-225</strain>
    </source>
</reference>
<keyword evidence="2" id="KW-0472">Membrane</keyword>
<feature type="region of interest" description="Disordered" evidence="1">
    <location>
        <begin position="284"/>
        <end position="311"/>
    </location>
</feature>
<keyword evidence="2" id="KW-1133">Transmembrane helix</keyword>
<protein>
    <recommendedName>
        <fullName evidence="5">Effector</fullName>
    </recommendedName>
</protein>
<evidence type="ECO:0008006" key="5">
    <source>
        <dbReference type="Google" id="ProtNLM"/>
    </source>
</evidence>
<feature type="transmembrane region" description="Helical" evidence="2">
    <location>
        <begin position="7"/>
        <end position="26"/>
    </location>
</feature>
<evidence type="ECO:0000256" key="1">
    <source>
        <dbReference type="SAM" id="MobiDB-lite"/>
    </source>
</evidence>
<sequence length="311" mass="38035">MKIKKNYLFFFIFFCFFKILFFLFLYKMVIKAKNINLVNFSLCNSKFLQEQEINFETELKNIDTREFKVLSKIKESFPQYFQESNEDKNSFLLNQVLLLILGELKNHNSQWFNKYKESNLIFKEYLSILEKYDLFNEFGYKIEEIVFDPNKYIFILPGNYNEFNNYDKYLFYKQNSFKIDTKGFFWRNWYPKNLLFISKSYLDIILKMSTTIWELKNDPIQQSLIEEELNIFLKKHLLLSKADTDFHFMKNKIKKLKNSSNSENQIIYSLTRKIREKEEQYRQQMNLSEEERQQLKTDIDKLRDQLTDSQS</sequence>
<keyword evidence="4" id="KW-1185">Reference proteome</keyword>
<proteinExistence type="predicted"/>
<feature type="non-terminal residue" evidence="3">
    <location>
        <position position="311"/>
    </location>
</feature>
<accession>A0ABT9D3U4</accession>
<dbReference type="Proteomes" id="UP001170683">
    <property type="component" value="Unassembled WGS sequence"/>
</dbReference>
<evidence type="ECO:0000313" key="4">
    <source>
        <dbReference type="Proteomes" id="UP001170683"/>
    </source>
</evidence>
<name>A0ABT9D3U4_9MOLU</name>
<evidence type="ECO:0000313" key="3">
    <source>
        <dbReference type="EMBL" id="MDO8064098.1"/>
    </source>
</evidence>
<evidence type="ECO:0000256" key="2">
    <source>
        <dbReference type="SAM" id="Phobius"/>
    </source>
</evidence>
<dbReference type="EMBL" id="JAOSIQ010000008">
    <property type="protein sequence ID" value="MDO8064098.1"/>
    <property type="molecule type" value="Genomic_DNA"/>
</dbReference>
<dbReference type="RefSeq" id="WP_304514300.1">
    <property type="nucleotide sequence ID" value="NZ_JAOSIQ010000008.1"/>
</dbReference>
<comment type="caution">
    <text evidence="3">The sequence shown here is derived from an EMBL/GenBank/DDBJ whole genome shotgun (WGS) entry which is preliminary data.</text>
</comment>